<keyword evidence="2" id="KW-0812">Transmembrane</keyword>
<proteinExistence type="predicted"/>
<feature type="region of interest" description="Disordered" evidence="1">
    <location>
        <begin position="117"/>
        <end position="139"/>
    </location>
</feature>
<feature type="region of interest" description="Disordered" evidence="1">
    <location>
        <begin position="47"/>
        <end position="66"/>
    </location>
</feature>
<evidence type="ECO:0000313" key="4">
    <source>
        <dbReference type="Proteomes" id="UP001264959"/>
    </source>
</evidence>
<accession>A0A9E8BWC9</accession>
<dbReference type="InterPro" id="IPR005092">
    <property type="entry name" value="TATR"/>
</dbReference>
<evidence type="ECO:0000256" key="2">
    <source>
        <dbReference type="SAM" id="Phobius"/>
    </source>
</evidence>
<dbReference type="EMBL" id="ON704650">
    <property type="protein sequence ID" value="UZE89699.1"/>
    <property type="molecule type" value="Genomic_DNA"/>
</dbReference>
<sequence>MTPYASNRTPARQDYGNVMSEFLKIKDNSEHLAFQKNIPQDFSLQNYDQLSDDGGQAAEEEQMNDVRHDDTFIPELLEDELLEDLSLSSNLVNSLLTASSNLNSAVNLEYSFLTQNGEFPSEEENSSESNSNKRKRDEKDIVSGEFNKSKIRPRYKKLRVEDCVTAEQVINHCSTVTTVATTTDISNYFVNNFTPYLMQFENNDVNANKFTEHLSETGYYMFIVKKCLTKPFEIVFAKYVTSVSHEYTKNYYSIDNRVFVVTFENIRFMISYNLVKECNIDIPPSQDLCSDETALKDNEKCYFTDVQSFNFKVALTRYFNLDMYYAQTKMITLMQSLGESKSSFLLTKLYNMFQDKSLFTLPIMLSRKDSVTDHIVQKNDFVISPYVQQVINLSRGLEFRSSKPFEGLHTSVHQKSSLTYKYSSVANVFFDKADALKKVKKEDGSLHIIEQYLSQNAQNVNSNNFIVLSFKNDERLTIVKKQNEYYWIFGEVKNINVHQIVYKFNNFIHHLFVIGKVNRRESNTTHNYLLKLVALIVQNHVSLGEGITYAKSNLNCNYQSFILINNAVYFIFYLLSCDDGGGVLIIMFGTVDALELLLIKYLYIK</sequence>
<dbReference type="Proteomes" id="UP001264959">
    <property type="component" value="Segment"/>
</dbReference>
<reference evidence="3" key="1">
    <citation type="journal article" date="2022" name="Viruses">
        <title>The Parapoynx stagnalis Nucleopolyhedrovirus (PastNPV), a Divergent Member of the Alphabaculovirus Group I Clade, Encodes a Homolog of Ran GTPase.</title>
        <authorList>
            <person name="Harrison R.L."/>
            <person name="Rowley D.L."/>
        </authorList>
    </citation>
    <scope>NUCLEOTIDE SEQUENCE</scope>
    <source>
        <strain evidence="3">BCIPV-473</strain>
    </source>
</reference>
<evidence type="ECO:0000313" key="3">
    <source>
        <dbReference type="EMBL" id="UZE89699.1"/>
    </source>
</evidence>
<keyword evidence="2" id="KW-0472">Membrane</keyword>
<organism evidence="3 4">
    <name type="scientific">Parapoynx stagnalis nucleopolyhedrovirus</name>
    <dbReference type="NCBI Taxonomy" id="2993413"/>
    <lineage>
        <taxon>Viruses</taxon>
        <taxon>Viruses incertae sedis</taxon>
        <taxon>Naldaviricetes</taxon>
        <taxon>Lefavirales</taxon>
        <taxon>Baculoviridae</taxon>
        <taxon>Alphabaculovirus</taxon>
        <taxon>Alphabaculovirus pastagnalis</taxon>
    </lineage>
</organism>
<feature type="transmembrane region" description="Helical" evidence="2">
    <location>
        <begin position="582"/>
        <end position="604"/>
    </location>
</feature>
<evidence type="ECO:0000256" key="1">
    <source>
        <dbReference type="SAM" id="MobiDB-lite"/>
    </source>
</evidence>
<keyword evidence="4" id="KW-1185">Reference proteome</keyword>
<keyword evidence="2" id="KW-1133">Transmembrane helix</keyword>
<name>A0A9E8BWC9_9ABAC</name>
<dbReference type="Pfam" id="PF03430">
    <property type="entry name" value="TATR"/>
    <property type="match status" value="1"/>
</dbReference>
<protein>
    <submittedName>
        <fullName evidence="3">IE-1</fullName>
    </submittedName>
</protein>